<feature type="domain" description="Thiolase C-terminal" evidence="3">
    <location>
        <begin position="255"/>
        <end position="370"/>
    </location>
</feature>
<dbReference type="PROSITE" id="PS00098">
    <property type="entry name" value="THIOLASE_1"/>
    <property type="match status" value="1"/>
</dbReference>
<dbReference type="PANTHER" id="PTHR42870">
    <property type="entry name" value="ACETYL-COA C-ACETYLTRANSFERASE"/>
    <property type="match status" value="1"/>
</dbReference>
<evidence type="ECO:0008006" key="6">
    <source>
        <dbReference type="Google" id="ProtNLM"/>
    </source>
</evidence>
<dbReference type="InterPro" id="IPR055140">
    <property type="entry name" value="Thiolase_C_2"/>
</dbReference>
<feature type="domain" description="Thiolase N-terminal" evidence="2">
    <location>
        <begin position="2"/>
        <end position="92"/>
    </location>
</feature>
<dbReference type="EMBL" id="OZ037944">
    <property type="protein sequence ID" value="CAL1696640.1"/>
    <property type="molecule type" value="Genomic_DNA"/>
</dbReference>
<reference evidence="5" key="1">
    <citation type="submission" date="2024-04" db="EMBL/GenBank/DDBJ databases">
        <authorList>
            <person name="Shaw F."/>
            <person name="Minotto A."/>
        </authorList>
    </citation>
    <scope>NUCLEOTIDE SEQUENCE [LARGE SCALE GENOMIC DNA]</scope>
</reference>
<gene>
    <name evidence="4" type="ORF">GFSPODELE1_LOCUS1286</name>
</gene>
<dbReference type="Pfam" id="PF22691">
    <property type="entry name" value="Thiolase_C_1"/>
    <property type="match status" value="1"/>
</dbReference>
<keyword evidence="5" id="KW-1185">Reference proteome</keyword>
<dbReference type="InterPro" id="IPR020616">
    <property type="entry name" value="Thiolase_N"/>
</dbReference>
<dbReference type="InterPro" id="IPR020615">
    <property type="entry name" value="Thiolase_acyl_enz_int_AS"/>
</dbReference>
<name>A0ABP1CLU1_9APHY</name>
<accession>A0ABP1CLU1</accession>
<dbReference type="CDD" id="cd00829">
    <property type="entry name" value="SCP-x_thiolase"/>
    <property type="match status" value="1"/>
</dbReference>
<dbReference type="Proteomes" id="UP001497453">
    <property type="component" value="Chromosome 1"/>
</dbReference>
<dbReference type="PANTHER" id="PTHR42870:SF1">
    <property type="entry name" value="NON-SPECIFIC LIPID-TRANSFER PROTEIN-LIKE 2"/>
    <property type="match status" value="1"/>
</dbReference>
<organism evidence="4 5">
    <name type="scientific">Somion occarium</name>
    <dbReference type="NCBI Taxonomy" id="3059160"/>
    <lineage>
        <taxon>Eukaryota</taxon>
        <taxon>Fungi</taxon>
        <taxon>Dikarya</taxon>
        <taxon>Basidiomycota</taxon>
        <taxon>Agaricomycotina</taxon>
        <taxon>Agaricomycetes</taxon>
        <taxon>Polyporales</taxon>
        <taxon>Cerrenaceae</taxon>
        <taxon>Somion</taxon>
    </lineage>
</organism>
<dbReference type="SUPFAM" id="SSF53901">
    <property type="entry name" value="Thiolase-like"/>
    <property type="match status" value="2"/>
</dbReference>
<dbReference type="InterPro" id="IPR016039">
    <property type="entry name" value="Thiolase-like"/>
</dbReference>
<proteinExistence type="predicted"/>
<evidence type="ECO:0000256" key="1">
    <source>
        <dbReference type="ARBA" id="ARBA00022679"/>
    </source>
</evidence>
<keyword evidence="1" id="KW-0808">Transferase</keyword>
<dbReference type="NCBIfam" id="NF006102">
    <property type="entry name" value="PRK08256.1"/>
    <property type="match status" value="1"/>
</dbReference>
<evidence type="ECO:0000259" key="2">
    <source>
        <dbReference type="Pfam" id="PF00108"/>
    </source>
</evidence>
<dbReference type="InterPro" id="IPR002155">
    <property type="entry name" value="Thiolase"/>
</dbReference>
<dbReference type="Gene3D" id="3.40.47.10">
    <property type="match status" value="1"/>
</dbReference>
<sequence>MGLEAATKALLDAGITYDAVEVAYVGYCYGDSTSGQRALYNLGLTGIPITNVNNNCSTGSTALYQANTLVKSGLVDCALALGFERMSRGSLSSNFPDRPSPGLVLAEASNEAEELLSTGTNFGPGAPRMFANAGQEHSDKYGSTVEHVAQIGLSFQTSNMWPMLISAIASKNHKHSVNNPYSQFRDGWSVEQVLNAPKVTKQLTKFMCSPTSDGAGCCVVASEEFVRKHGLENQAIEIVAQALTTDDPSTFESKSAMNVVGYNMTKACADKVFSQAGFKPGEGRDQVGVVELHDCFASNELITYEALGLCAVGEAHKVVERGDNTYGGKYVVNPSGGLEAKGHPLGATGLGMHFYITMQLRGWAGPMQAPGLFDLPDKRGKYGLIHNIGLGGAVVCSLLRRPEFYKPGGKDGRDRLGYNHAHECRPVTLSDVDKVKSTKSSPFFLARARL</sequence>
<evidence type="ECO:0000313" key="5">
    <source>
        <dbReference type="Proteomes" id="UP001497453"/>
    </source>
</evidence>
<evidence type="ECO:0000313" key="4">
    <source>
        <dbReference type="EMBL" id="CAL1696640.1"/>
    </source>
</evidence>
<evidence type="ECO:0000259" key="3">
    <source>
        <dbReference type="Pfam" id="PF22691"/>
    </source>
</evidence>
<protein>
    <recommendedName>
        <fullName evidence="6">Sterol carrier protein 2</fullName>
    </recommendedName>
</protein>
<dbReference type="Pfam" id="PF00108">
    <property type="entry name" value="Thiolase_N"/>
    <property type="match status" value="1"/>
</dbReference>
<dbReference type="PIRSF" id="PIRSF000429">
    <property type="entry name" value="Ac-CoA_Ac_transf"/>
    <property type="match status" value="1"/>
</dbReference>